<dbReference type="GO" id="GO:0008270">
    <property type="term" value="F:zinc ion binding"/>
    <property type="evidence" value="ECO:0007669"/>
    <property type="project" value="InterPro"/>
</dbReference>
<dbReference type="RefSeq" id="WP_058421670.1">
    <property type="nucleotide sequence ID" value="NZ_LKEF01000041.1"/>
</dbReference>
<proteinExistence type="predicted"/>
<evidence type="ECO:0000256" key="1">
    <source>
        <dbReference type="SAM" id="MobiDB-lite"/>
    </source>
</evidence>
<accession>A0A0W0HGP7</accession>
<dbReference type="Pfam" id="PF01400">
    <property type="entry name" value="Astacin"/>
    <property type="match status" value="1"/>
</dbReference>
<dbReference type="InterPro" id="IPR024079">
    <property type="entry name" value="MetalloPept_cat_dom_sf"/>
</dbReference>
<feature type="domain" description="Peptidase metallopeptidase" evidence="2">
    <location>
        <begin position="40"/>
        <end position="182"/>
    </location>
</feature>
<reference evidence="3 4" key="1">
    <citation type="submission" date="2015-09" db="EMBL/GenBank/DDBJ databases">
        <title>Genome sequence of ICMP 11288.</title>
        <authorList>
            <person name="Visnovsky S."/>
            <person name="Lu A."/>
            <person name="Panda P."/>
            <person name="Pitman A."/>
        </authorList>
    </citation>
    <scope>NUCLEOTIDE SEQUENCE [LARGE SCALE GENOMIC DNA]</scope>
    <source>
        <strain evidence="3 4">ICMP 11288</strain>
    </source>
</reference>
<protein>
    <recommendedName>
        <fullName evidence="2">Peptidase metallopeptidase domain-containing protein</fullName>
    </recommendedName>
</protein>
<dbReference type="InterPro" id="IPR006026">
    <property type="entry name" value="Peptidase_Metallo"/>
</dbReference>
<dbReference type="Gene3D" id="3.40.390.10">
    <property type="entry name" value="Collagenase (Catalytic Domain)"/>
    <property type="match status" value="1"/>
</dbReference>
<dbReference type="AlphaFoldDB" id="A0A0W0HGP7"/>
<dbReference type="EMBL" id="LKEF01000041">
    <property type="protein sequence ID" value="KTB60069.1"/>
    <property type="molecule type" value="Genomic_DNA"/>
</dbReference>
<dbReference type="InterPro" id="IPR001506">
    <property type="entry name" value="Peptidase_M12A"/>
</dbReference>
<dbReference type="Proteomes" id="UP000054197">
    <property type="component" value="Unassembled WGS sequence"/>
</dbReference>
<dbReference type="SUPFAM" id="SSF55486">
    <property type="entry name" value="Metalloproteases ('zincins'), catalytic domain"/>
    <property type="match status" value="1"/>
</dbReference>
<feature type="region of interest" description="Disordered" evidence="1">
    <location>
        <begin position="20"/>
        <end position="40"/>
    </location>
</feature>
<sequence>MTNLSTATLGFTSIRTHDSDIYQTSPDKSHSRKTRAVSAPEKYWPQNSTLKIAVYDADEKALAQIKKAANLWLPHINLTFEFVSGEEGDIRIALDYGETQSGSSALGTNAQTVPLYLPTMVLPNPYDNPRFEAIAAHEFGHALGLHHEHLHPDRTIDFNTPAVYRHFKGHGSDEAIHKDILQRLAGKNVAASEYDKNSIMHYGFSSDVLWKQPAIPWPTRLTELDKSFIASQYPKP</sequence>
<evidence type="ECO:0000313" key="4">
    <source>
        <dbReference type="Proteomes" id="UP000054197"/>
    </source>
</evidence>
<organism evidence="3 4">
    <name type="scientific">Pseudomonas fluorescens ICMP 11288</name>
    <dbReference type="NCBI Taxonomy" id="1198309"/>
    <lineage>
        <taxon>Bacteria</taxon>
        <taxon>Pseudomonadati</taxon>
        <taxon>Pseudomonadota</taxon>
        <taxon>Gammaproteobacteria</taxon>
        <taxon>Pseudomonadales</taxon>
        <taxon>Pseudomonadaceae</taxon>
        <taxon>Pseudomonas</taxon>
    </lineage>
</organism>
<name>A0A0W0HGP7_PSEFL</name>
<comment type="caution">
    <text evidence="3">The sequence shown here is derived from an EMBL/GenBank/DDBJ whole genome shotgun (WGS) entry which is preliminary data.</text>
</comment>
<dbReference type="GO" id="GO:0004222">
    <property type="term" value="F:metalloendopeptidase activity"/>
    <property type="evidence" value="ECO:0007669"/>
    <property type="project" value="InterPro"/>
</dbReference>
<dbReference type="SMART" id="SM00235">
    <property type="entry name" value="ZnMc"/>
    <property type="match status" value="1"/>
</dbReference>
<evidence type="ECO:0000259" key="2">
    <source>
        <dbReference type="SMART" id="SM00235"/>
    </source>
</evidence>
<evidence type="ECO:0000313" key="3">
    <source>
        <dbReference type="EMBL" id="KTB60069.1"/>
    </source>
</evidence>
<gene>
    <name evidence="3" type="ORF">AO063_27835</name>
</gene>
<dbReference type="GO" id="GO:0006508">
    <property type="term" value="P:proteolysis"/>
    <property type="evidence" value="ECO:0007669"/>
    <property type="project" value="InterPro"/>
</dbReference>